<feature type="compositionally biased region" description="Low complexity" evidence="1">
    <location>
        <begin position="217"/>
        <end position="236"/>
    </location>
</feature>
<proteinExistence type="predicted"/>
<reference evidence="2 3" key="2">
    <citation type="journal article" date="2019" name="G3 (Bethesda)">
        <title>Hybrid Assembly of the Genome of the Entomopathogenic Nematode Steinernema carpocapsae Identifies the X-Chromosome.</title>
        <authorList>
            <person name="Serra L."/>
            <person name="Macchietto M."/>
            <person name="Macias-Munoz A."/>
            <person name="McGill C.J."/>
            <person name="Rodriguez I.M."/>
            <person name="Rodriguez B."/>
            <person name="Murad R."/>
            <person name="Mortazavi A."/>
        </authorList>
    </citation>
    <scope>NUCLEOTIDE SEQUENCE [LARGE SCALE GENOMIC DNA]</scope>
    <source>
        <strain evidence="2 3">ALL</strain>
    </source>
</reference>
<protein>
    <submittedName>
        <fullName evidence="2">Uncharacterized protein</fullName>
    </submittedName>
</protein>
<dbReference type="Proteomes" id="UP000298663">
    <property type="component" value="Unassembled WGS sequence"/>
</dbReference>
<organism evidence="2 3">
    <name type="scientific">Steinernema carpocapsae</name>
    <name type="common">Entomopathogenic nematode</name>
    <dbReference type="NCBI Taxonomy" id="34508"/>
    <lineage>
        <taxon>Eukaryota</taxon>
        <taxon>Metazoa</taxon>
        <taxon>Ecdysozoa</taxon>
        <taxon>Nematoda</taxon>
        <taxon>Chromadorea</taxon>
        <taxon>Rhabditida</taxon>
        <taxon>Tylenchina</taxon>
        <taxon>Panagrolaimomorpha</taxon>
        <taxon>Strongyloidoidea</taxon>
        <taxon>Steinernematidae</taxon>
        <taxon>Steinernema</taxon>
    </lineage>
</organism>
<evidence type="ECO:0000313" key="2">
    <source>
        <dbReference type="EMBL" id="TKR71712.1"/>
    </source>
</evidence>
<dbReference type="AlphaFoldDB" id="A0A4U5MQI7"/>
<evidence type="ECO:0000313" key="3">
    <source>
        <dbReference type="Proteomes" id="UP000298663"/>
    </source>
</evidence>
<feature type="region of interest" description="Disordered" evidence="1">
    <location>
        <begin position="310"/>
        <end position="351"/>
    </location>
</feature>
<feature type="compositionally biased region" description="Basic and acidic residues" evidence="1">
    <location>
        <begin position="248"/>
        <end position="258"/>
    </location>
</feature>
<feature type="region of interest" description="Disordered" evidence="1">
    <location>
        <begin position="426"/>
        <end position="460"/>
    </location>
</feature>
<keyword evidence="3" id="KW-1185">Reference proteome</keyword>
<evidence type="ECO:0000256" key="1">
    <source>
        <dbReference type="SAM" id="MobiDB-lite"/>
    </source>
</evidence>
<sequence>MGMESLTRPLFVRHRNFALGGIELASIGLPTKSVTTLLYNLLCKESINRSNETCEGHQVKRRDDCACGGVSRPIGCCQRLLHLPSAAPLEFCAEAVENVGEGNGVQGGDQRSRGGESEAQVSVDAEGLREIGTESQIAEAALHEPEHVEEEIEETGQDNFGSLQIRIFHQICGNWGPVYGNEVVDMRDNTNDDPTEFENINTARQPALPKNRRGKSKNCSDSSCSTSRSKNSSRKQSATKKPPSVKKSGKEDDVGERLIKRKASVKKTSLIVSKDSLKGKPNIPRPKLRTSKSDGDIVFTPNGVPVRLSERRLSAPVPKDQLPIEEFDMSKDWHPPSGQKNSDKDDDLPVAPTIDVDEEDEQNDADAPTRHACFDAATRIINTCFDQNRFSSFLNPDELNLFNDFFQGNQKTNDTIFTIVNKRISPSYKRRNPSPRTPFWTPSSRRTRRVRSPRRRGIQA</sequence>
<dbReference type="EMBL" id="AZBU02000006">
    <property type="protein sequence ID" value="TKR71712.1"/>
    <property type="molecule type" value="Genomic_DNA"/>
</dbReference>
<gene>
    <name evidence="2" type="ORF">L596_019265</name>
</gene>
<reference evidence="2 3" key="1">
    <citation type="journal article" date="2015" name="Genome Biol.">
        <title>Comparative genomics of Steinernema reveals deeply conserved gene regulatory networks.</title>
        <authorList>
            <person name="Dillman A.R."/>
            <person name="Macchietto M."/>
            <person name="Porter C.F."/>
            <person name="Rogers A."/>
            <person name="Williams B."/>
            <person name="Antoshechkin I."/>
            <person name="Lee M.M."/>
            <person name="Goodwin Z."/>
            <person name="Lu X."/>
            <person name="Lewis E.E."/>
            <person name="Goodrich-Blair H."/>
            <person name="Stock S.P."/>
            <person name="Adams B.J."/>
            <person name="Sternberg P.W."/>
            <person name="Mortazavi A."/>
        </authorList>
    </citation>
    <scope>NUCLEOTIDE SEQUENCE [LARGE SCALE GENOMIC DNA]</scope>
    <source>
        <strain evidence="2 3">ALL</strain>
    </source>
</reference>
<name>A0A4U5MQI7_STECR</name>
<feature type="region of interest" description="Disordered" evidence="1">
    <location>
        <begin position="186"/>
        <end position="296"/>
    </location>
</feature>
<comment type="caution">
    <text evidence="2">The sequence shown here is derived from an EMBL/GenBank/DDBJ whole genome shotgun (WGS) entry which is preliminary data.</text>
</comment>
<feature type="compositionally biased region" description="Basic residues" evidence="1">
    <location>
        <begin position="445"/>
        <end position="460"/>
    </location>
</feature>
<accession>A0A4U5MQI7</accession>
<feature type="region of interest" description="Disordered" evidence="1">
    <location>
        <begin position="103"/>
        <end position="124"/>
    </location>
</feature>